<organism evidence="2 3">
    <name type="scientific">Penicillium brevicompactum</name>
    <dbReference type="NCBI Taxonomy" id="5074"/>
    <lineage>
        <taxon>Eukaryota</taxon>
        <taxon>Fungi</taxon>
        <taxon>Dikarya</taxon>
        <taxon>Ascomycota</taxon>
        <taxon>Pezizomycotina</taxon>
        <taxon>Eurotiomycetes</taxon>
        <taxon>Eurotiomycetidae</taxon>
        <taxon>Eurotiales</taxon>
        <taxon>Aspergillaceae</taxon>
        <taxon>Penicillium</taxon>
    </lineage>
</organism>
<feature type="compositionally biased region" description="Polar residues" evidence="1">
    <location>
        <begin position="115"/>
        <end position="138"/>
    </location>
</feature>
<reference evidence="2" key="2">
    <citation type="journal article" date="2023" name="IMA Fungus">
        <title>Comparative genomic study of the Penicillium genus elucidates a diverse pangenome and 15 lateral gene transfer events.</title>
        <authorList>
            <person name="Petersen C."/>
            <person name="Sorensen T."/>
            <person name="Nielsen M.R."/>
            <person name="Sondergaard T.E."/>
            <person name="Sorensen J.L."/>
            <person name="Fitzpatrick D.A."/>
            <person name="Frisvad J.C."/>
            <person name="Nielsen K.L."/>
        </authorList>
    </citation>
    <scope>NUCLEOTIDE SEQUENCE</scope>
    <source>
        <strain evidence="2">IBT 35673</strain>
    </source>
</reference>
<accession>A0A9W9QJR6</accession>
<sequence length="571" mass="63897">MRILRIQLQVQRRSPQAPRLRLLPNSEVGKLHFINTEQTSEQQEQGQRESFDSDSVHQTSTDVTHPDSNDTIFKPTPSPVVSSSGDALGKPHKSHTDDASELGDLVTSPGHPLSDTKSSPRPGITSSIHSLSPYASSSKESHYLTPRPHASFPPERSQYPLGPLKGLPEYNTEDAYTNLEEACLMRHFTENLSYWLNVPERALFCPVLRFAVYTASAGHLTRLAAYRDDSDCVVFGGIRLHGLTSDSAVRYHDTCISYLIELSNNPNEQYNEDVLTAATILRFYEQIDAPSLGIDSEAYLNTVQFIVHTQHDDSFYAYNTIHGPPRDQDLQVIPSASLRHSACLIALRQEIWGAFLNQRTFRLPLCPDNDYTVFTSAGDFSWTNRILVWCADLLKFCFGEGKAMTPQMQLERWTVLKRFEQTWETNKPLGFKPLYFKDADPANGDFFPVIWHNNACQAVGAQHIELSRILLAVSNPRLSRLGLAARAAALSLEEELRGIIRRLCGIALSNSNPVLMVDAAVGISVCGEYFTDVAEQNALLEFLADLEYRHAWPTAATSATLKEAWRDKSTP</sequence>
<dbReference type="Proteomes" id="UP001147695">
    <property type="component" value="Unassembled WGS sequence"/>
</dbReference>
<proteinExistence type="predicted"/>
<dbReference type="AlphaFoldDB" id="A0A9W9QJR6"/>
<evidence type="ECO:0000313" key="2">
    <source>
        <dbReference type="EMBL" id="KAJ5337829.1"/>
    </source>
</evidence>
<comment type="caution">
    <text evidence="2">The sequence shown here is derived from an EMBL/GenBank/DDBJ whole genome shotgun (WGS) entry which is preliminary data.</text>
</comment>
<evidence type="ECO:0000313" key="3">
    <source>
        <dbReference type="Proteomes" id="UP001147695"/>
    </source>
</evidence>
<reference evidence="2" key="1">
    <citation type="submission" date="2022-12" db="EMBL/GenBank/DDBJ databases">
        <authorList>
            <person name="Petersen C."/>
        </authorList>
    </citation>
    <scope>NUCLEOTIDE SEQUENCE</scope>
    <source>
        <strain evidence="2">IBT 35673</strain>
    </source>
</reference>
<feature type="compositionally biased region" description="Low complexity" evidence="1">
    <location>
        <begin position="36"/>
        <end position="45"/>
    </location>
</feature>
<name>A0A9W9QJR6_PENBR</name>
<gene>
    <name evidence="2" type="ORF">N7452_004557</name>
</gene>
<dbReference type="EMBL" id="JAPZBQ010000003">
    <property type="protein sequence ID" value="KAJ5337829.1"/>
    <property type="molecule type" value="Genomic_DNA"/>
</dbReference>
<feature type="compositionally biased region" description="Basic and acidic residues" evidence="1">
    <location>
        <begin position="46"/>
        <end position="55"/>
    </location>
</feature>
<evidence type="ECO:0000256" key="1">
    <source>
        <dbReference type="SAM" id="MobiDB-lite"/>
    </source>
</evidence>
<protein>
    <submittedName>
        <fullName evidence="2">Uncharacterized protein</fullName>
    </submittedName>
</protein>
<feature type="region of interest" description="Disordered" evidence="1">
    <location>
        <begin position="35"/>
        <end position="166"/>
    </location>
</feature>